<sequence>MKVLIVLAHPEKSSLTCSLAHIAKESFEAIGDEVQVSDLYAMNWKSSVDRDDFPAYKPERLFVCAASKDATQNGTLTDDVVAEQQKLLWADALLLVFPFWWFSVPAILKGWVERVFSFGFGYGIGEYNDVHWGDRYGEGTLFGKRAMLITSVGGWQTHYSARGINGPIDDLLYPINHGILFYSGYEVLPPFVVYRSDSLDAQGFAQVSENLRKRTASFKETIPINFRRQNGGDYAIPSLELHEELSPGCSGMGLHIKKADN</sequence>
<comment type="similarity">
    <text evidence="1">Belongs to the NAD(P)H dehydrogenase (quinone) family.</text>
</comment>
<proteinExistence type="inferred from homology"/>
<dbReference type="InterPro" id="IPR003680">
    <property type="entry name" value="Flavodoxin_fold"/>
</dbReference>
<protein>
    <recommendedName>
        <fullName evidence="3">Flavodoxin-like fold domain-containing protein</fullName>
    </recommendedName>
</protein>
<dbReference type="PANTHER" id="PTHR10204:SF34">
    <property type="entry name" value="NAD(P)H DEHYDROGENASE [QUINONE] 1 ISOFORM 1"/>
    <property type="match status" value="1"/>
</dbReference>
<dbReference type="InterPro" id="IPR029039">
    <property type="entry name" value="Flavoprotein-like_sf"/>
</dbReference>
<accession>A0A7H9B2V6</accession>
<dbReference type="GO" id="GO:0005829">
    <property type="term" value="C:cytosol"/>
    <property type="evidence" value="ECO:0007669"/>
    <property type="project" value="TreeGrafter"/>
</dbReference>
<keyword evidence="5" id="KW-1185">Reference proteome</keyword>
<organism evidence="4 5">
    <name type="scientific">Zygotorulaspora mrakii</name>
    <name type="common">Zygosaccharomyces mrakii</name>
    <dbReference type="NCBI Taxonomy" id="42260"/>
    <lineage>
        <taxon>Eukaryota</taxon>
        <taxon>Fungi</taxon>
        <taxon>Dikarya</taxon>
        <taxon>Ascomycota</taxon>
        <taxon>Saccharomycotina</taxon>
        <taxon>Saccharomycetes</taxon>
        <taxon>Saccharomycetales</taxon>
        <taxon>Saccharomycetaceae</taxon>
        <taxon>Zygotorulaspora</taxon>
    </lineage>
</organism>
<dbReference type="OrthoDB" id="26889at2759"/>
<dbReference type="InterPro" id="IPR051545">
    <property type="entry name" value="NAD(P)H_dehydrogenase_qn"/>
</dbReference>
<dbReference type="RefSeq" id="XP_037144687.1">
    <property type="nucleotide sequence ID" value="XM_037288792.1"/>
</dbReference>
<evidence type="ECO:0000313" key="5">
    <source>
        <dbReference type="Proteomes" id="UP000509704"/>
    </source>
</evidence>
<dbReference type="PANTHER" id="PTHR10204">
    <property type="entry name" value="NAD P H OXIDOREDUCTASE-RELATED"/>
    <property type="match status" value="1"/>
</dbReference>
<dbReference type="Proteomes" id="UP000509704">
    <property type="component" value="Chromosome 5"/>
</dbReference>
<keyword evidence="2" id="KW-0560">Oxidoreductase</keyword>
<dbReference type="KEGG" id="zmk:HG535_0E00440"/>
<dbReference type="GeneID" id="59236702"/>
<dbReference type="GO" id="GO:0003955">
    <property type="term" value="F:NAD(P)H dehydrogenase (quinone) activity"/>
    <property type="evidence" value="ECO:0007669"/>
    <property type="project" value="TreeGrafter"/>
</dbReference>
<evidence type="ECO:0000256" key="2">
    <source>
        <dbReference type="ARBA" id="ARBA00023002"/>
    </source>
</evidence>
<dbReference type="Pfam" id="PF02525">
    <property type="entry name" value="Flavodoxin_2"/>
    <property type="match status" value="1"/>
</dbReference>
<dbReference type="AlphaFoldDB" id="A0A7H9B2V6"/>
<dbReference type="SUPFAM" id="SSF52218">
    <property type="entry name" value="Flavoproteins"/>
    <property type="match status" value="1"/>
</dbReference>
<evidence type="ECO:0000256" key="1">
    <source>
        <dbReference type="ARBA" id="ARBA00006252"/>
    </source>
</evidence>
<evidence type="ECO:0000259" key="3">
    <source>
        <dbReference type="Pfam" id="PF02525"/>
    </source>
</evidence>
<evidence type="ECO:0000313" key="4">
    <source>
        <dbReference type="EMBL" id="QLG72960.1"/>
    </source>
</evidence>
<name>A0A7H9B2V6_ZYGMR</name>
<dbReference type="Gene3D" id="3.40.50.360">
    <property type="match status" value="1"/>
</dbReference>
<dbReference type="EMBL" id="CP058608">
    <property type="protein sequence ID" value="QLG72960.1"/>
    <property type="molecule type" value="Genomic_DNA"/>
</dbReference>
<feature type="domain" description="Flavodoxin-like fold" evidence="3">
    <location>
        <begin position="1"/>
        <end position="213"/>
    </location>
</feature>
<gene>
    <name evidence="4" type="ORF">HG535_0E00440</name>
</gene>
<reference evidence="4 5" key="1">
    <citation type="submission" date="2020-07" db="EMBL/GenBank/DDBJ databases">
        <title>The yeast mating-type switching endonuclease HO is a domesticated member of an unorthodox homing genetic element family.</title>
        <authorList>
            <person name="Coughlan A.Y."/>
            <person name="Lombardi L."/>
            <person name="Braun-Galleani S."/>
            <person name="Martos A.R."/>
            <person name="Galeote V."/>
            <person name="Bigey F."/>
            <person name="Dequin S."/>
            <person name="Byrne K.P."/>
            <person name="Wolfe K.H."/>
        </authorList>
    </citation>
    <scope>NUCLEOTIDE SEQUENCE [LARGE SCALE GENOMIC DNA]</scope>
    <source>
        <strain evidence="4 5">NRRL Y-6702</strain>
    </source>
</reference>